<dbReference type="Proteomes" id="UP000198615">
    <property type="component" value="Unassembled WGS sequence"/>
</dbReference>
<proteinExistence type="predicted"/>
<dbReference type="EMBL" id="FNBW01000007">
    <property type="protein sequence ID" value="SDF83893.1"/>
    <property type="molecule type" value="Genomic_DNA"/>
</dbReference>
<evidence type="ECO:0000313" key="2">
    <source>
        <dbReference type="EMBL" id="SDF83893.1"/>
    </source>
</evidence>
<organism evidence="2 3">
    <name type="scientific">Thalassobaculum litoreum DSM 18839</name>
    <dbReference type="NCBI Taxonomy" id="1123362"/>
    <lineage>
        <taxon>Bacteria</taxon>
        <taxon>Pseudomonadati</taxon>
        <taxon>Pseudomonadota</taxon>
        <taxon>Alphaproteobacteria</taxon>
        <taxon>Rhodospirillales</taxon>
        <taxon>Thalassobaculaceae</taxon>
        <taxon>Thalassobaculum</taxon>
    </lineage>
</organism>
<evidence type="ECO:0000259" key="1">
    <source>
        <dbReference type="Pfam" id="PF14301"/>
    </source>
</evidence>
<dbReference type="AlphaFoldDB" id="A0A8G2BK49"/>
<dbReference type="InterPro" id="IPR025484">
    <property type="entry name" value="DUF4376"/>
</dbReference>
<sequence>MADFYAHVVEGEILRINIRAGTTFQGWTPGPNATDADYRAHDLWPITGTRPAGTQWQRVTGPVYVADTETETVERQYTVTDFTLAERKEVMRAAINEERDRRIYLPIDAVDIKGDGSVMVEPDIRNTRDEANLIALSLRATQLAAAEITDPVMPFGAADNIEYMLTPTEMIAVAAAPFTRASGLFVRARALKDAVEDAADGADLDLIDIAAGSIDSSGSWPS</sequence>
<name>A0A8G2BK49_9PROT</name>
<accession>A0A8G2BK49</accession>
<dbReference type="RefSeq" id="WP_093150712.1">
    <property type="nucleotide sequence ID" value="NZ_FNBW01000007.1"/>
</dbReference>
<reference evidence="2 3" key="1">
    <citation type="submission" date="2016-10" db="EMBL/GenBank/DDBJ databases">
        <authorList>
            <person name="Varghese N."/>
            <person name="Submissions S."/>
        </authorList>
    </citation>
    <scope>NUCLEOTIDE SEQUENCE [LARGE SCALE GENOMIC DNA]</scope>
    <source>
        <strain evidence="2 3">DSM 18839</strain>
    </source>
</reference>
<feature type="domain" description="DUF4376" evidence="1">
    <location>
        <begin position="86"/>
        <end position="205"/>
    </location>
</feature>
<protein>
    <recommendedName>
        <fullName evidence="1">DUF4376 domain-containing protein</fullName>
    </recommendedName>
</protein>
<comment type="caution">
    <text evidence="2">The sequence shown here is derived from an EMBL/GenBank/DDBJ whole genome shotgun (WGS) entry which is preliminary data.</text>
</comment>
<dbReference type="Pfam" id="PF14301">
    <property type="entry name" value="DUF4376"/>
    <property type="match status" value="1"/>
</dbReference>
<gene>
    <name evidence="2" type="ORF">SAMN05660686_02487</name>
</gene>
<keyword evidence="3" id="KW-1185">Reference proteome</keyword>
<evidence type="ECO:0000313" key="3">
    <source>
        <dbReference type="Proteomes" id="UP000198615"/>
    </source>
</evidence>